<name>A0A1H0N803_9CLOT</name>
<dbReference type="EMBL" id="FNJM01000001">
    <property type="protein sequence ID" value="SDO88615.1"/>
    <property type="molecule type" value="Genomic_DNA"/>
</dbReference>
<evidence type="ECO:0000313" key="1">
    <source>
        <dbReference type="EMBL" id="SDO88615.1"/>
    </source>
</evidence>
<dbReference type="AlphaFoldDB" id="A0A1H0N803"/>
<dbReference type="OrthoDB" id="1699217at2"/>
<accession>A0A1H0N803</accession>
<protein>
    <submittedName>
        <fullName evidence="1">Uncharacterized protein</fullName>
    </submittedName>
</protein>
<dbReference type="RefSeq" id="WP_089965905.1">
    <property type="nucleotide sequence ID" value="NZ_FNJM01000001.1"/>
</dbReference>
<keyword evidence="2" id="KW-1185">Reference proteome</keyword>
<gene>
    <name evidence="1" type="ORF">SAMN04488529_101722</name>
</gene>
<reference evidence="1 2" key="1">
    <citation type="submission" date="2016-10" db="EMBL/GenBank/DDBJ databases">
        <authorList>
            <person name="de Groot N.N."/>
        </authorList>
    </citation>
    <scope>NUCLEOTIDE SEQUENCE [LARGE SCALE GENOMIC DNA]</scope>
    <source>
        <strain evidence="1 2">DSM 12272</strain>
    </source>
</reference>
<dbReference type="STRING" id="94869.SAMN04488529_101722"/>
<sequence length="60" mass="7080">MAENTTTQASANKKWEEKNKEYSNYLKSRSSARSFIKNKATLEDLEELESLIKIRREELK</sequence>
<proteinExistence type="predicted"/>
<evidence type="ECO:0000313" key="2">
    <source>
        <dbReference type="Proteomes" id="UP000198597"/>
    </source>
</evidence>
<dbReference type="Proteomes" id="UP000198597">
    <property type="component" value="Unassembled WGS sequence"/>
</dbReference>
<organism evidence="1 2">
    <name type="scientific">Clostridium gasigenes</name>
    <dbReference type="NCBI Taxonomy" id="94869"/>
    <lineage>
        <taxon>Bacteria</taxon>
        <taxon>Bacillati</taxon>
        <taxon>Bacillota</taxon>
        <taxon>Clostridia</taxon>
        <taxon>Eubacteriales</taxon>
        <taxon>Clostridiaceae</taxon>
        <taxon>Clostridium</taxon>
    </lineage>
</organism>